<dbReference type="EMBL" id="MT141657">
    <property type="protein sequence ID" value="QJA68880.1"/>
    <property type="molecule type" value="Genomic_DNA"/>
</dbReference>
<protein>
    <submittedName>
        <fullName evidence="1">Uncharacterized protein</fullName>
    </submittedName>
</protein>
<evidence type="ECO:0000313" key="2">
    <source>
        <dbReference type="EMBL" id="QJA66132.1"/>
    </source>
</evidence>
<organism evidence="1">
    <name type="scientific">viral metagenome</name>
    <dbReference type="NCBI Taxonomy" id="1070528"/>
    <lineage>
        <taxon>unclassified sequences</taxon>
        <taxon>metagenomes</taxon>
        <taxon>organismal metagenomes</taxon>
    </lineage>
</organism>
<evidence type="ECO:0000313" key="4">
    <source>
        <dbReference type="EMBL" id="QJH93953.1"/>
    </source>
</evidence>
<evidence type="ECO:0000313" key="3">
    <source>
        <dbReference type="EMBL" id="QJA68880.1"/>
    </source>
</evidence>
<gene>
    <name evidence="3" type="ORF">MM415A05520_0010</name>
    <name evidence="2" type="ORF">MM415B00361_0052</name>
    <name evidence="1" type="ORF">TM448A04286_0005</name>
    <name evidence="4" type="ORF">TM448B00155_0069</name>
</gene>
<evidence type="ECO:0000313" key="1">
    <source>
        <dbReference type="EMBL" id="QJA54053.1"/>
    </source>
</evidence>
<proteinExistence type="predicted"/>
<accession>A0A6H2A1J1</accession>
<dbReference type="AlphaFoldDB" id="A0A6H2A1J1"/>
<reference evidence="1" key="1">
    <citation type="submission" date="2020-03" db="EMBL/GenBank/DDBJ databases">
        <title>The deep terrestrial virosphere.</title>
        <authorList>
            <person name="Holmfeldt K."/>
            <person name="Nilsson E."/>
            <person name="Simone D."/>
            <person name="Lopez-Fernandez M."/>
            <person name="Wu X."/>
            <person name="de Brujin I."/>
            <person name="Lundin D."/>
            <person name="Andersson A."/>
            <person name="Bertilsson S."/>
            <person name="Dopson M."/>
        </authorList>
    </citation>
    <scope>NUCLEOTIDE SEQUENCE</scope>
    <source>
        <strain evidence="3">MM415A05520</strain>
        <strain evidence="2">MM415B00361</strain>
        <strain evidence="1">TM448A04286</strain>
        <strain evidence="4">TM448B00155</strain>
    </source>
</reference>
<dbReference type="EMBL" id="MT144473">
    <property type="protein sequence ID" value="QJA54053.1"/>
    <property type="molecule type" value="Genomic_DNA"/>
</dbReference>
<dbReference type="EMBL" id="MT141549">
    <property type="protein sequence ID" value="QJA66132.1"/>
    <property type="molecule type" value="Genomic_DNA"/>
</dbReference>
<dbReference type="EMBL" id="MT144593">
    <property type="protein sequence ID" value="QJH93953.1"/>
    <property type="molecule type" value="Genomic_DNA"/>
</dbReference>
<name>A0A6H2A1J1_9ZZZZ</name>
<sequence length="112" mass="11812">MPFSLIPGETPIRIHDLSSGLRAPDILTTWGEFVKDNDDDGGGFCEDLAADLAGSGRAHFGGGATPFGVVELFGLCPVCGEGVSVSGWTKDGRMIGSCMDAFTREAWEEIES</sequence>